<reference evidence="1" key="1">
    <citation type="submission" date="2020-11" db="EMBL/GenBank/DDBJ databases">
        <title>Carbohydrate-dependent, anaerobic sulfur respiration: A novel catabolism in halophilic archaea.</title>
        <authorList>
            <person name="Sorokin D.Y."/>
            <person name="Messina E."/>
            <person name="Smedile F."/>
            <person name="La Cono V."/>
            <person name="Hallsworth J.E."/>
            <person name="Yakimov M.M."/>
        </authorList>
    </citation>
    <scope>NUCLEOTIDE SEQUENCE</scope>
    <source>
        <strain evidence="1">HSR12-1</strain>
    </source>
</reference>
<evidence type="ECO:0000313" key="1">
    <source>
        <dbReference type="EMBL" id="QSG05411.1"/>
    </source>
</evidence>
<dbReference type="AlphaFoldDB" id="A0A897MYQ4"/>
<proteinExistence type="predicted"/>
<dbReference type="Gene3D" id="1.50.10.20">
    <property type="match status" value="1"/>
</dbReference>
<dbReference type="GO" id="GO:0005975">
    <property type="term" value="P:carbohydrate metabolic process"/>
    <property type="evidence" value="ECO:0007669"/>
    <property type="project" value="InterPro"/>
</dbReference>
<organism evidence="1 2">
    <name type="scientific">Halapricum desulfuricans</name>
    <dbReference type="NCBI Taxonomy" id="2841257"/>
    <lineage>
        <taxon>Archaea</taxon>
        <taxon>Methanobacteriati</taxon>
        <taxon>Methanobacteriota</taxon>
        <taxon>Stenosarchaea group</taxon>
        <taxon>Halobacteria</taxon>
        <taxon>Halobacteriales</taxon>
        <taxon>Haloarculaceae</taxon>
        <taxon>Halapricum</taxon>
    </lineage>
</organism>
<protein>
    <submittedName>
        <fullName evidence="1">Prenyltransferase family protein containing thioredoxin domain</fullName>
    </submittedName>
</protein>
<dbReference type="EMBL" id="CP064787">
    <property type="protein sequence ID" value="QSG05411.1"/>
    <property type="molecule type" value="Genomic_DNA"/>
</dbReference>
<evidence type="ECO:0000313" key="2">
    <source>
        <dbReference type="Proteomes" id="UP000663525"/>
    </source>
</evidence>
<sequence>MDGTQLTPTKETHAVSTDVVALCRDVLEYSRERDYTGWDYVDGLSSEFVQWLPFENKYLNLAVQEGIKRAPVNLRPYFRVEQRRSYLGAALFAMANVDMYRLTGDDRYAREATDLVSWLVSERVEGFSGYAGGGHRHPIQSLGRDTASTPGESSGVVSATLGAEAFLQYDEAFDAPEYAELAHSAAEFVIEDLDYTAVDEGAHINYIPRDTDAYTLNANALGARLLVNLYARFDEDRLLDAAREIMDYVASKQAINGGWMYTDPPSASHLSMDSFHNGFIIESLLRYREVTGSDRYDPTIRRAREFYREQLFEPDGAPNWDESSTYPRDIHAAAQGIIVFTELGEFAFARRIIDWARDTLYAGDGQFYYQQRRFYTKRFTLMRWCQAWMAYALSTYATANELSR</sequence>
<dbReference type="RefSeq" id="WP_229115252.1">
    <property type="nucleotide sequence ID" value="NZ_CP064787.1"/>
</dbReference>
<gene>
    <name evidence="1" type="ORF">HSR121_1064</name>
</gene>
<dbReference type="InterPro" id="IPR008928">
    <property type="entry name" value="6-hairpin_glycosidase_sf"/>
</dbReference>
<dbReference type="GeneID" id="68854688"/>
<name>A0A897MYQ4_9EURY</name>
<keyword evidence="1" id="KW-0808">Transferase</keyword>
<dbReference type="Proteomes" id="UP000663525">
    <property type="component" value="Chromosome"/>
</dbReference>
<accession>A0A897MYQ4</accession>
<dbReference type="SUPFAM" id="SSF48208">
    <property type="entry name" value="Six-hairpin glycosidases"/>
    <property type="match status" value="1"/>
</dbReference>
<dbReference type="GO" id="GO:0016740">
    <property type="term" value="F:transferase activity"/>
    <property type="evidence" value="ECO:0007669"/>
    <property type="project" value="UniProtKB-KW"/>
</dbReference>